<name>A0A9P4HSF8_9PEZI</name>
<evidence type="ECO:0000256" key="2">
    <source>
        <dbReference type="SAM" id="SignalP"/>
    </source>
</evidence>
<keyword evidence="3" id="KW-0560">Oxidoreductase</keyword>
<reference evidence="3" key="1">
    <citation type="journal article" date="2020" name="Stud. Mycol.">
        <title>101 Dothideomycetes genomes: a test case for predicting lifestyles and emergence of pathogens.</title>
        <authorList>
            <person name="Haridas S."/>
            <person name="Albert R."/>
            <person name="Binder M."/>
            <person name="Bloem J."/>
            <person name="Labutti K."/>
            <person name="Salamov A."/>
            <person name="Andreopoulos B."/>
            <person name="Baker S."/>
            <person name="Barry K."/>
            <person name="Bills G."/>
            <person name="Bluhm B."/>
            <person name="Cannon C."/>
            <person name="Castanera R."/>
            <person name="Culley D."/>
            <person name="Daum C."/>
            <person name="Ezra D."/>
            <person name="Gonzalez J."/>
            <person name="Henrissat B."/>
            <person name="Kuo A."/>
            <person name="Liang C."/>
            <person name="Lipzen A."/>
            <person name="Lutzoni F."/>
            <person name="Magnuson J."/>
            <person name="Mondo S."/>
            <person name="Nolan M."/>
            <person name="Ohm R."/>
            <person name="Pangilinan J."/>
            <person name="Park H.-J."/>
            <person name="Ramirez L."/>
            <person name="Alfaro M."/>
            <person name="Sun H."/>
            <person name="Tritt A."/>
            <person name="Yoshinaga Y."/>
            <person name="Zwiers L.-H."/>
            <person name="Turgeon B."/>
            <person name="Goodwin S."/>
            <person name="Spatafora J."/>
            <person name="Crous P."/>
            <person name="Grigoriev I."/>
        </authorList>
    </citation>
    <scope>NUCLEOTIDE SEQUENCE</scope>
    <source>
        <strain evidence="3">CBS 121410</strain>
    </source>
</reference>
<protein>
    <submittedName>
        <fullName evidence="3">Lytic polysaccharide monooxygenase</fullName>
    </submittedName>
</protein>
<feature type="signal peptide" evidence="2">
    <location>
        <begin position="1"/>
        <end position="25"/>
    </location>
</feature>
<sequence>MQFQNNMKLTTIAAILGNLALSANAHMIMAQPVPYGVDTLNNSPLSGSADFPCKQRTGVYKVSKMNEMAVGKEQPLSFKGSAIHGGGSCQISVSMDKEPTAKSVFKVIHSIEGGCPGVDSPETFNFKIPDGFPNGEFALAWTWFNKIGNREMYMNCAPITVTGGSSDTKVFDALPDMFVANVPGTTTCKTPDSANAIFPNPGDSVETTSAGQWATMATIAGCAQSTAAAKASSPATPTASSTPAAVSSSPVSSTAVMSTPSTLSTTPGPYSNSTGTTTSTTFTCSTDGAFLCNGLNQWGLCDHGKVVWQAVASGTKCENGQIMKRHLRVAGRVDVY</sequence>
<keyword evidence="4" id="KW-1185">Reference proteome</keyword>
<proteinExistence type="predicted"/>
<dbReference type="GO" id="GO:0004497">
    <property type="term" value="F:monooxygenase activity"/>
    <property type="evidence" value="ECO:0007669"/>
    <property type="project" value="UniProtKB-KW"/>
</dbReference>
<feature type="chain" id="PRO_5040238552" evidence="2">
    <location>
        <begin position="26"/>
        <end position="336"/>
    </location>
</feature>
<dbReference type="EMBL" id="ML978733">
    <property type="protein sequence ID" value="KAF2085103.1"/>
    <property type="molecule type" value="Genomic_DNA"/>
</dbReference>
<dbReference type="PANTHER" id="PTHR36182">
    <property type="entry name" value="PROTEIN, PUTATIVE (AFU_ORTHOLOGUE AFUA_6G10930)-RELATED"/>
    <property type="match status" value="1"/>
</dbReference>
<evidence type="ECO:0000313" key="4">
    <source>
        <dbReference type="Proteomes" id="UP000799776"/>
    </source>
</evidence>
<dbReference type="Proteomes" id="UP000799776">
    <property type="component" value="Unassembled WGS sequence"/>
</dbReference>
<accession>A0A9P4HSF8</accession>
<feature type="region of interest" description="Disordered" evidence="1">
    <location>
        <begin position="233"/>
        <end position="277"/>
    </location>
</feature>
<dbReference type="Gene3D" id="2.70.50.70">
    <property type="match status" value="1"/>
</dbReference>
<dbReference type="OrthoDB" id="2342176at2759"/>
<dbReference type="AlphaFoldDB" id="A0A9P4HSF8"/>
<keyword evidence="2" id="KW-0732">Signal</keyword>
<evidence type="ECO:0000313" key="3">
    <source>
        <dbReference type="EMBL" id="KAF2085103.1"/>
    </source>
</evidence>
<gene>
    <name evidence="3" type="ORF">K490DRAFT_47273</name>
</gene>
<evidence type="ECO:0000256" key="1">
    <source>
        <dbReference type="SAM" id="MobiDB-lite"/>
    </source>
</evidence>
<dbReference type="PANTHER" id="PTHR36182:SF2">
    <property type="entry name" value="LYTIC POLYSACCHARIDE MONOOXYGENASE"/>
    <property type="match status" value="1"/>
</dbReference>
<organism evidence="3 4">
    <name type="scientific">Saccharata proteae CBS 121410</name>
    <dbReference type="NCBI Taxonomy" id="1314787"/>
    <lineage>
        <taxon>Eukaryota</taxon>
        <taxon>Fungi</taxon>
        <taxon>Dikarya</taxon>
        <taxon>Ascomycota</taxon>
        <taxon>Pezizomycotina</taxon>
        <taxon>Dothideomycetes</taxon>
        <taxon>Dothideomycetes incertae sedis</taxon>
        <taxon>Botryosphaeriales</taxon>
        <taxon>Saccharataceae</taxon>
        <taxon>Saccharata</taxon>
    </lineage>
</organism>
<keyword evidence="3" id="KW-0503">Monooxygenase</keyword>
<comment type="caution">
    <text evidence="3">The sequence shown here is derived from an EMBL/GenBank/DDBJ whole genome shotgun (WGS) entry which is preliminary data.</text>
</comment>